<dbReference type="Pfam" id="PF08488">
    <property type="entry name" value="WAK"/>
    <property type="match status" value="1"/>
</dbReference>
<keyword evidence="4" id="KW-0808">Transferase</keyword>
<dbReference type="Gene3D" id="3.30.200.20">
    <property type="entry name" value="Phosphorylase Kinase, domain 1"/>
    <property type="match status" value="1"/>
</dbReference>
<dbReference type="InterPro" id="IPR025287">
    <property type="entry name" value="WAK_GUB"/>
</dbReference>
<evidence type="ECO:0000256" key="13">
    <source>
        <dbReference type="ARBA" id="ARBA00023180"/>
    </source>
</evidence>
<proteinExistence type="predicted"/>
<evidence type="ECO:0000256" key="6">
    <source>
        <dbReference type="ARBA" id="ARBA00022729"/>
    </source>
</evidence>
<evidence type="ECO:0000256" key="9">
    <source>
        <dbReference type="ARBA" id="ARBA00022840"/>
    </source>
</evidence>
<keyword evidence="9" id="KW-0067">ATP-binding</keyword>
<evidence type="ECO:0000256" key="1">
    <source>
        <dbReference type="ARBA" id="ARBA00004479"/>
    </source>
</evidence>
<dbReference type="GO" id="GO:0005886">
    <property type="term" value="C:plasma membrane"/>
    <property type="evidence" value="ECO:0007669"/>
    <property type="project" value="TreeGrafter"/>
</dbReference>
<feature type="domain" description="Protein kinase" evidence="17">
    <location>
        <begin position="475"/>
        <end position="751"/>
    </location>
</feature>
<dbReference type="InterPro" id="IPR011009">
    <property type="entry name" value="Kinase-like_dom_sf"/>
</dbReference>
<dbReference type="GeneID" id="116202356"/>
<keyword evidence="13" id="KW-0325">Glycoprotein</keyword>
<keyword evidence="11 16" id="KW-0472">Membrane</keyword>
<evidence type="ECO:0000313" key="19">
    <source>
        <dbReference type="RefSeq" id="XP_031389741.1"/>
    </source>
</evidence>
<dbReference type="Gene3D" id="2.10.25.10">
    <property type="entry name" value="Laminin"/>
    <property type="match status" value="1"/>
</dbReference>
<evidence type="ECO:0000256" key="14">
    <source>
        <dbReference type="ARBA" id="ARBA00047558"/>
    </source>
</evidence>
<dbReference type="Pfam" id="PF13947">
    <property type="entry name" value="GUB_WAK_bind"/>
    <property type="match status" value="1"/>
</dbReference>
<evidence type="ECO:0000256" key="3">
    <source>
        <dbReference type="ARBA" id="ARBA00022553"/>
    </source>
</evidence>
<evidence type="ECO:0000259" key="17">
    <source>
        <dbReference type="PROSITE" id="PS50011"/>
    </source>
</evidence>
<feature type="transmembrane region" description="Helical" evidence="16">
    <location>
        <begin position="399"/>
        <end position="420"/>
    </location>
</feature>
<dbReference type="GO" id="GO:0004674">
    <property type="term" value="F:protein serine/threonine kinase activity"/>
    <property type="evidence" value="ECO:0007669"/>
    <property type="project" value="UniProtKB-KW"/>
</dbReference>
<dbReference type="InterPro" id="IPR000719">
    <property type="entry name" value="Prot_kinase_dom"/>
</dbReference>
<sequence length="813" mass="91812">MEMVFRNRQEDYNTTPPISQAAKDRLWFDISSAGEVFFFTFQMKSPFLFLLFAVYGIVAVPPDTPEVAGADCEGKCGDVDIKFPFGMGPDQCFLDEWFEIVCINETTPRLKKLNLEVTGTSLRKGSSYSVYDREDGKPTDAIVVKSPIMYSDCMGWKTSNWTFNLTGSPFFFSSSNWLVAVGCPYQAVLATPDFGIVDCYARCSNDSRMENGYCDGINCCRINMPHDSRDSSSSQAFEFDLKRERGDQVGEHDCRYAFLAHDGWLMQTSKLDVDLPVREMQFVPVSLDWYLDEAAIMKLGLNITSGYSSSDLQPYSCIRRIPNQNIKTNYYSCFCNAGYYNGNAYLKQCDDIDECQDSRFNISCLDGSCNNTRGSYECIAHYQTHSFIRPIALPGRINAIKVVAGGIGGVVLLLVVLWLHKFIKKRRELKLKQKNFKRNGGLLLEKQLHSAGQGDYIEKSKLFNSYDLEKATDNFSKNRILGKGGQGTVYKGMLEDGRIVAVKKSITIDEGRVEQFINEVIILSEINHRNVVKLLGCCLETEVPLLVYEFIPNGTLYQYLHDPDENLLVSWEMRLQIAVEVAGAISYLHWASSIPIYHRDIKSNNILLDEKYRAKVADFGASKVLSIDQTHVTTIVAGTLGYLDPEYFRSSQLTDKSDVYSFGVVLVELLTGQKPVSVLRPVEHRGLVAYFISVMEEDQLFHIVDARVLLVQDTVGREQIAAVAQLAKRCLNMIGRRRPTMKEVAVELERIRMHGRRDGDVEYQRTESTILSWDGDVSMFNIDDAMTINSNAHTYPKIEETSDAHPLLGVVTM</sequence>
<evidence type="ECO:0000256" key="16">
    <source>
        <dbReference type="SAM" id="Phobius"/>
    </source>
</evidence>
<keyword evidence="12" id="KW-1015">Disulfide bond</keyword>
<dbReference type="SMART" id="SM00220">
    <property type="entry name" value="S_TKc"/>
    <property type="match status" value="1"/>
</dbReference>
<dbReference type="GO" id="GO:0005524">
    <property type="term" value="F:ATP binding"/>
    <property type="evidence" value="ECO:0007669"/>
    <property type="project" value="UniProtKB-KW"/>
</dbReference>
<dbReference type="InterPro" id="IPR013695">
    <property type="entry name" value="WAK"/>
</dbReference>
<comment type="catalytic activity">
    <reaction evidence="14">
        <text>L-seryl-[protein] + ATP = O-phospho-L-seryl-[protein] + ADP + H(+)</text>
        <dbReference type="Rhea" id="RHEA:17989"/>
        <dbReference type="Rhea" id="RHEA-COMP:9863"/>
        <dbReference type="Rhea" id="RHEA-COMP:11604"/>
        <dbReference type="ChEBI" id="CHEBI:15378"/>
        <dbReference type="ChEBI" id="CHEBI:29999"/>
        <dbReference type="ChEBI" id="CHEBI:30616"/>
        <dbReference type="ChEBI" id="CHEBI:83421"/>
        <dbReference type="ChEBI" id="CHEBI:456216"/>
    </reaction>
</comment>
<dbReference type="GO" id="GO:0030247">
    <property type="term" value="F:polysaccharide binding"/>
    <property type="evidence" value="ECO:0007669"/>
    <property type="project" value="InterPro"/>
</dbReference>
<evidence type="ECO:0000256" key="11">
    <source>
        <dbReference type="ARBA" id="ARBA00023136"/>
    </source>
</evidence>
<dbReference type="GO" id="GO:0005509">
    <property type="term" value="F:calcium ion binding"/>
    <property type="evidence" value="ECO:0007669"/>
    <property type="project" value="InterPro"/>
</dbReference>
<evidence type="ECO:0000256" key="12">
    <source>
        <dbReference type="ARBA" id="ARBA00023157"/>
    </source>
</evidence>
<dbReference type="AlphaFoldDB" id="A0A6P8D867"/>
<dbReference type="FunFam" id="1.10.510.10:FF:000084">
    <property type="entry name" value="Wall-associated receptor kinase 2"/>
    <property type="match status" value="1"/>
</dbReference>
<dbReference type="CDD" id="cd14066">
    <property type="entry name" value="STKc_IRAK"/>
    <property type="match status" value="1"/>
</dbReference>
<evidence type="ECO:0000313" key="18">
    <source>
        <dbReference type="Proteomes" id="UP000515151"/>
    </source>
</evidence>
<keyword evidence="3" id="KW-0597">Phosphoprotein</keyword>
<dbReference type="InterPro" id="IPR008271">
    <property type="entry name" value="Ser/Thr_kinase_AS"/>
</dbReference>
<dbReference type="InterPro" id="IPR045274">
    <property type="entry name" value="WAK-like"/>
</dbReference>
<gene>
    <name evidence="19" type="primary">LOC116202356</name>
</gene>
<evidence type="ECO:0000256" key="8">
    <source>
        <dbReference type="ARBA" id="ARBA00022777"/>
    </source>
</evidence>
<dbReference type="PROSITE" id="PS01187">
    <property type="entry name" value="EGF_CA"/>
    <property type="match status" value="1"/>
</dbReference>
<evidence type="ECO:0000256" key="5">
    <source>
        <dbReference type="ARBA" id="ARBA00022692"/>
    </source>
</evidence>
<dbReference type="Gene3D" id="1.10.510.10">
    <property type="entry name" value="Transferase(Phosphotransferase) domain 1"/>
    <property type="match status" value="1"/>
</dbReference>
<dbReference type="PANTHER" id="PTHR27005:SF526">
    <property type="entry name" value="WALL ASSOCIATED KINASE-LIKE PROTEIN"/>
    <property type="match status" value="1"/>
</dbReference>
<protein>
    <submittedName>
        <fullName evidence="19">Wall-associated receptor kinase-like 22</fullName>
    </submittedName>
</protein>
<accession>A0A6P8D867</accession>
<evidence type="ECO:0000256" key="10">
    <source>
        <dbReference type="ARBA" id="ARBA00022989"/>
    </source>
</evidence>
<dbReference type="InterPro" id="IPR018097">
    <property type="entry name" value="EGF_Ca-bd_CS"/>
</dbReference>
<evidence type="ECO:0000256" key="7">
    <source>
        <dbReference type="ARBA" id="ARBA00022741"/>
    </source>
</evidence>
<dbReference type="RefSeq" id="XP_031389741.1">
    <property type="nucleotide sequence ID" value="XM_031533881.1"/>
</dbReference>
<keyword evidence="6" id="KW-0732">Signal</keyword>
<keyword evidence="7" id="KW-0547">Nucleotide-binding</keyword>
<dbReference type="SUPFAM" id="SSF56112">
    <property type="entry name" value="Protein kinase-like (PK-like)"/>
    <property type="match status" value="1"/>
</dbReference>
<keyword evidence="2" id="KW-0723">Serine/threonine-protein kinase</keyword>
<comment type="subcellular location">
    <subcellularLocation>
        <location evidence="1">Membrane</location>
        <topology evidence="1">Single-pass type I membrane protein</topology>
    </subcellularLocation>
</comment>
<reference evidence="19" key="2">
    <citation type="submission" date="2025-08" db="UniProtKB">
        <authorList>
            <consortium name="RefSeq"/>
        </authorList>
    </citation>
    <scope>IDENTIFICATION</scope>
    <source>
        <tissue evidence="19">Leaf</tissue>
    </source>
</reference>
<keyword evidence="8" id="KW-0418">Kinase</keyword>
<comment type="catalytic activity">
    <reaction evidence="15">
        <text>L-threonyl-[protein] + ATP = O-phospho-L-threonyl-[protein] + ADP + H(+)</text>
        <dbReference type="Rhea" id="RHEA:46608"/>
        <dbReference type="Rhea" id="RHEA-COMP:11060"/>
        <dbReference type="Rhea" id="RHEA-COMP:11605"/>
        <dbReference type="ChEBI" id="CHEBI:15378"/>
        <dbReference type="ChEBI" id="CHEBI:30013"/>
        <dbReference type="ChEBI" id="CHEBI:30616"/>
        <dbReference type="ChEBI" id="CHEBI:61977"/>
        <dbReference type="ChEBI" id="CHEBI:456216"/>
    </reaction>
</comment>
<dbReference type="CDD" id="cd00054">
    <property type="entry name" value="EGF_CA"/>
    <property type="match status" value="1"/>
</dbReference>
<dbReference type="Pfam" id="PF07714">
    <property type="entry name" value="PK_Tyr_Ser-Thr"/>
    <property type="match status" value="1"/>
</dbReference>
<reference evidence="18" key="1">
    <citation type="journal article" date="2020" name="Plant Biotechnol. J.">
        <title>The pomegranate (Punica granatum L.) draft genome dissects genetic divergence between soft- and hard-seeded cultivars.</title>
        <authorList>
            <person name="Luo X."/>
            <person name="Li H."/>
            <person name="Wu Z."/>
            <person name="Yao W."/>
            <person name="Zhao P."/>
            <person name="Cao D."/>
            <person name="Yu H."/>
            <person name="Li K."/>
            <person name="Poudel K."/>
            <person name="Zhao D."/>
            <person name="Zhang F."/>
            <person name="Xia X."/>
            <person name="Chen L."/>
            <person name="Wang Q."/>
            <person name="Jing D."/>
            <person name="Cao S."/>
        </authorList>
    </citation>
    <scope>NUCLEOTIDE SEQUENCE [LARGE SCALE GENOMIC DNA]</scope>
    <source>
        <strain evidence="18">cv. Tunisia</strain>
    </source>
</reference>
<name>A0A6P8D867_PUNGR</name>
<dbReference type="Proteomes" id="UP000515151">
    <property type="component" value="Chromosome 4"/>
</dbReference>
<dbReference type="FunFam" id="3.30.200.20:FF:000043">
    <property type="entry name" value="Wall-associated receptor kinase 2"/>
    <property type="match status" value="1"/>
</dbReference>
<organism evidence="18 19">
    <name type="scientific">Punica granatum</name>
    <name type="common">Pomegranate</name>
    <dbReference type="NCBI Taxonomy" id="22663"/>
    <lineage>
        <taxon>Eukaryota</taxon>
        <taxon>Viridiplantae</taxon>
        <taxon>Streptophyta</taxon>
        <taxon>Embryophyta</taxon>
        <taxon>Tracheophyta</taxon>
        <taxon>Spermatophyta</taxon>
        <taxon>Magnoliopsida</taxon>
        <taxon>eudicotyledons</taxon>
        <taxon>Gunneridae</taxon>
        <taxon>Pentapetalae</taxon>
        <taxon>rosids</taxon>
        <taxon>malvids</taxon>
        <taxon>Myrtales</taxon>
        <taxon>Lythraceae</taxon>
        <taxon>Punica</taxon>
    </lineage>
</organism>
<dbReference type="PROSITE" id="PS00108">
    <property type="entry name" value="PROTEIN_KINASE_ST"/>
    <property type="match status" value="1"/>
</dbReference>
<dbReference type="InterPro" id="IPR001245">
    <property type="entry name" value="Ser-Thr/Tyr_kinase_cat_dom"/>
</dbReference>
<evidence type="ECO:0000256" key="4">
    <source>
        <dbReference type="ARBA" id="ARBA00022679"/>
    </source>
</evidence>
<keyword evidence="5 16" id="KW-0812">Transmembrane</keyword>
<evidence type="ECO:0000256" key="2">
    <source>
        <dbReference type="ARBA" id="ARBA00022527"/>
    </source>
</evidence>
<dbReference type="GO" id="GO:0007166">
    <property type="term" value="P:cell surface receptor signaling pathway"/>
    <property type="evidence" value="ECO:0007669"/>
    <property type="project" value="InterPro"/>
</dbReference>
<keyword evidence="10 16" id="KW-1133">Transmembrane helix</keyword>
<dbReference type="PANTHER" id="PTHR27005">
    <property type="entry name" value="WALL-ASSOCIATED RECEPTOR KINASE-LIKE 21"/>
    <property type="match status" value="1"/>
</dbReference>
<dbReference type="OrthoDB" id="4062651at2759"/>
<dbReference type="PROSITE" id="PS50011">
    <property type="entry name" value="PROTEIN_KINASE_DOM"/>
    <property type="match status" value="1"/>
</dbReference>
<keyword evidence="18" id="KW-1185">Reference proteome</keyword>
<evidence type="ECO:0000256" key="15">
    <source>
        <dbReference type="ARBA" id="ARBA00047951"/>
    </source>
</evidence>